<evidence type="ECO:0000256" key="9">
    <source>
        <dbReference type="ARBA" id="ARBA00023295"/>
    </source>
</evidence>
<evidence type="ECO:0000256" key="6">
    <source>
        <dbReference type="ARBA" id="ARBA00022801"/>
    </source>
</evidence>
<keyword evidence="6 11" id="KW-0378">Hydrolase</keyword>
<dbReference type="Gene3D" id="3.10.50.10">
    <property type="match status" value="1"/>
</dbReference>
<dbReference type="Pfam" id="PF00704">
    <property type="entry name" value="Glyco_hydro_18"/>
    <property type="match status" value="1"/>
</dbReference>
<dbReference type="PANTHER" id="PTHR11177:SF228">
    <property type="entry name" value="CHITINASE"/>
    <property type="match status" value="1"/>
</dbReference>
<comment type="catalytic activity">
    <reaction evidence="1">
        <text>Random endo-hydrolysis of N-acetyl-beta-D-glucosaminide (1-&gt;4)-beta-linkages in chitin and chitodextrins.</text>
        <dbReference type="EC" id="3.2.1.14"/>
    </reaction>
</comment>
<name>A0A4P7NEA7_PYROR</name>
<evidence type="ECO:0000256" key="2">
    <source>
        <dbReference type="ARBA" id="ARBA00004613"/>
    </source>
</evidence>
<dbReference type="GO" id="GO:0008061">
    <property type="term" value="F:chitin binding"/>
    <property type="evidence" value="ECO:0007669"/>
    <property type="project" value="InterPro"/>
</dbReference>
<evidence type="ECO:0000256" key="11">
    <source>
        <dbReference type="RuleBase" id="RU000489"/>
    </source>
</evidence>
<keyword evidence="8" id="KW-0119">Carbohydrate metabolism</keyword>
<keyword evidence="5" id="KW-0964">Secreted</keyword>
<feature type="domain" description="GH18" evidence="13">
    <location>
        <begin position="81"/>
        <end position="429"/>
    </location>
</feature>
<dbReference type="SMART" id="SM00636">
    <property type="entry name" value="Glyco_18"/>
    <property type="match status" value="1"/>
</dbReference>
<evidence type="ECO:0000256" key="4">
    <source>
        <dbReference type="ARBA" id="ARBA00012729"/>
    </source>
</evidence>
<dbReference type="EC" id="3.2.1.14" evidence="4"/>
<evidence type="ECO:0000256" key="8">
    <source>
        <dbReference type="ARBA" id="ARBA00023277"/>
    </source>
</evidence>
<dbReference type="InterPro" id="IPR011583">
    <property type="entry name" value="Chitinase_II/V-like_cat"/>
</dbReference>
<dbReference type="EMBL" id="CP034207">
    <property type="protein sequence ID" value="QBZ60170.1"/>
    <property type="molecule type" value="Genomic_DNA"/>
</dbReference>
<evidence type="ECO:0000256" key="12">
    <source>
        <dbReference type="SAM" id="MobiDB-lite"/>
    </source>
</evidence>
<evidence type="ECO:0000256" key="5">
    <source>
        <dbReference type="ARBA" id="ARBA00022525"/>
    </source>
</evidence>
<comment type="similarity">
    <text evidence="3">Belongs to the glycosyl hydrolase 18 family. Chitinase class V subfamily.</text>
</comment>
<dbReference type="SUPFAM" id="SSF51445">
    <property type="entry name" value="(Trans)glycosidases"/>
    <property type="match status" value="1"/>
</dbReference>
<dbReference type="InterPro" id="IPR050314">
    <property type="entry name" value="Glycosyl_Hydrlase_18"/>
</dbReference>
<dbReference type="Gene3D" id="3.20.20.80">
    <property type="entry name" value="Glycosidases"/>
    <property type="match status" value="1"/>
</dbReference>
<dbReference type="Proteomes" id="UP000294847">
    <property type="component" value="Chromosome 4"/>
</dbReference>
<dbReference type="GO" id="GO:0000272">
    <property type="term" value="P:polysaccharide catabolic process"/>
    <property type="evidence" value="ECO:0007669"/>
    <property type="project" value="UniProtKB-KW"/>
</dbReference>
<feature type="region of interest" description="Disordered" evidence="12">
    <location>
        <begin position="1"/>
        <end position="27"/>
    </location>
</feature>
<protein>
    <recommendedName>
        <fullName evidence="4">chitinase</fullName>
        <ecNumber evidence="4">3.2.1.14</ecNumber>
    </recommendedName>
</protein>
<accession>A0A4P7NEA7</accession>
<reference evidence="14 15" key="1">
    <citation type="journal article" date="2019" name="Mol. Biol. Evol.">
        <title>Blast fungal genomes show frequent chromosomal changes, gene gains and losses, and effector gene turnover.</title>
        <authorList>
            <person name="Gomez Luciano L.B."/>
            <person name="Jason Tsai I."/>
            <person name="Chuma I."/>
            <person name="Tosa Y."/>
            <person name="Chen Y.H."/>
            <person name="Li J.Y."/>
            <person name="Li M.Y."/>
            <person name="Jade Lu M.Y."/>
            <person name="Nakayashiki H."/>
            <person name="Li W.H."/>
        </authorList>
    </citation>
    <scope>NUCLEOTIDE SEQUENCE [LARGE SCALE GENOMIC DNA]</scope>
    <source>
        <strain evidence="14">MZ5-1-6</strain>
    </source>
</reference>
<evidence type="ECO:0000259" key="13">
    <source>
        <dbReference type="PROSITE" id="PS51910"/>
    </source>
</evidence>
<dbReference type="PANTHER" id="PTHR11177">
    <property type="entry name" value="CHITINASE"/>
    <property type="match status" value="1"/>
</dbReference>
<keyword evidence="10" id="KW-0624">Polysaccharide degradation</keyword>
<dbReference type="GO" id="GO:0005576">
    <property type="term" value="C:extracellular region"/>
    <property type="evidence" value="ECO:0007669"/>
    <property type="project" value="UniProtKB-SubCell"/>
</dbReference>
<evidence type="ECO:0000256" key="7">
    <source>
        <dbReference type="ARBA" id="ARBA00023024"/>
    </source>
</evidence>
<dbReference type="GO" id="GO:0008843">
    <property type="term" value="F:endochitinase activity"/>
    <property type="evidence" value="ECO:0007669"/>
    <property type="project" value="UniProtKB-EC"/>
</dbReference>
<evidence type="ECO:0000313" key="15">
    <source>
        <dbReference type="Proteomes" id="UP000294847"/>
    </source>
</evidence>
<dbReference type="InterPro" id="IPR029070">
    <property type="entry name" value="Chitinase_insertion_sf"/>
</dbReference>
<dbReference type="InterPro" id="IPR001579">
    <property type="entry name" value="Glyco_hydro_18_chit_AS"/>
</dbReference>
<organism evidence="14 15">
    <name type="scientific">Pyricularia oryzae</name>
    <name type="common">Rice blast fungus</name>
    <name type="synonym">Magnaporthe oryzae</name>
    <dbReference type="NCBI Taxonomy" id="318829"/>
    <lineage>
        <taxon>Eukaryota</taxon>
        <taxon>Fungi</taxon>
        <taxon>Dikarya</taxon>
        <taxon>Ascomycota</taxon>
        <taxon>Pezizomycotina</taxon>
        <taxon>Sordariomycetes</taxon>
        <taxon>Sordariomycetidae</taxon>
        <taxon>Magnaporthales</taxon>
        <taxon>Pyriculariaceae</taxon>
        <taxon>Pyricularia</taxon>
    </lineage>
</organism>
<gene>
    <name evidence="14" type="ORF">PoMZ_07108</name>
</gene>
<keyword evidence="7" id="KW-0146">Chitin degradation</keyword>
<feature type="compositionally biased region" description="Basic and acidic residues" evidence="12">
    <location>
        <begin position="1"/>
        <end position="11"/>
    </location>
</feature>
<proteinExistence type="inferred from homology"/>
<dbReference type="PROSITE" id="PS51910">
    <property type="entry name" value="GH18_2"/>
    <property type="match status" value="1"/>
</dbReference>
<keyword evidence="9 11" id="KW-0326">Glycosidase</keyword>
<evidence type="ECO:0000256" key="10">
    <source>
        <dbReference type="ARBA" id="ARBA00023326"/>
    </source>
</evidence>
<dbReference type="AlphaFoldDB" id="A0A4P7NEA7"/>
<sequence>MFTKWKRDKDQYPSQPTQASFLMPAPGTSGYPSSYQYGYNNNNTAAPPPIPPRPYNLSPAVPPYPSAANPNMSAGGMSRQYINAVYYPNWRIYKQLPPSKLQVNNITHVFYAFIGVNKDGTLKHFDEYADLQIEADGVTGCLAAVRKLKHQNPHLKTIVSLGGGSGSAEFPALATNPRARDTLARATRQFVDQHGFDGVDIDWEQPSNTNEGEAYVALLTALRQALPAPRYLLTTALPCGEWALQHIPLGRAAALLDMLNLMSYDFSGPWAKVSAHHAQLRHPQPARLPPQADGCLRLSAMQAVSYMIVHGVHPGQIVLGVPAYARFFRGARALGAGFSEAGEVDYNDLPTPDLDRAMVDPELCAAWYLCEGEGGKGFVSLDTPATVRLKAGYVRANGLAGLFYWQGVGDVSEGPKSLVAAGMEGLRGFGG</sequence>
<evidence type="ECO:0000256" key="3">
    <source>
        <dbReference type="ARBA" id="ARBA00008682"/>
    </source>
</evidence>
<dbReference type="InterPro" id="IPR001223">
    <property type="entry name" value="Glyco_hydro18_cat"/>
</dbReference>
<dbReference type="GO" id="GO:0006032">
    <property type="term" value="P:chitin catabolic process"/>
    <property type="evidence" value="ECO:0007669"/>
    <property type="project" value="UniProtKB-KW"/>
</dbReference>
<dbReference type="InterPro" id="IPR017853">
    <property type="entry name" value="GH"/>
</dbReference>
<dbReference type="PROSITE" id="PS01095">
    <property type="entry name" value="GH18_1"/>
    <property type="match status" value="1"/>
</dbReference>
<evidence type="ECO:0000313" key="14">
    <source>
        <dbReference type="EMBL" id="QBZ60170.1"/>
    </source>
</evidence>
<comment type="subcellular location">
    <subcellularLocation>
        <location evidence="2">Secreted</location>
    </subcellularLocation>
</comment>
<evidence type="ECO:0000256" key="1">
    <source>
        <dbReference type="ARBA" id="ARBA00000822"/>
    </source>
</evidence>